<dbReference type="Proteomes" id="UP000000939">
    <property type="component" value="Chromosome"/>
</dbReference>
<dbReference type="InterPro" id="IPR016039">
    <property type="entry name" value="Thiolase-like"/>
</dbReference>
<dbReference type="AlphaFoldDB" id="D5V102"/>
<keyword evidence="2" id="KW-1185">Reference proteome</keyword>
<accession>D5V102</accession>
<gene>
    <name evidence="1" type="ordered locus">Arnit_2313</name>
</gene>
<evidence type="ECO:0000313" key="2">
    <source>
        <dbReference type="Proteomes" id="UP000000939"/>
    </source>
</evidence>
<organism evidence="1 2">
    <name type="scientific">Arcobacter nitrofigilis (strain ATCC 33309 / DSM 7299 / CCUG 15893 / LMG 7604 / NCTC 12251 / CI)</name>
    <name type="common">Campylobacter nitrofigilis</name>
    <dbReference type="NCBI Taxonomy" id="572480"/>
    <lineage>
        <taxon>Bacteria</taxon>
        <taxon>Pseudomonadati</taxon>
        <taxon>Campylobacterota</taxon>
        <taxon>Epsilonproteobacteria</taxon>
        <taxon>Campylobacterales</taxon>
        <taxon>Arcobacteraceae</taxon>
        <taxon>Arcobacter</taxon>
    </lineage>
</organism>
<dbReference type="SUPFAM" id="SSF53901">
    <property type="entry name" value="Thiolase-like"/>
    <property type="match status" value="1"/>
</dbReference>
<dbReference type="KEGG" id="ant:Arnit_2313"/>
<dbReference type="Gene3D" id="3.40.47.10">
    <property type="match status" value="1"/>
</dbReference>
<dbReference type="STRING" id="572480.Arnit_2313"/>
<reference evidence="1 2" key="1">
    <citation type="journal article" date="2010" name="Stand. Genomic Sci.">
        <title>Complete genome sequence of Arcobacter nitrofigilis type strain (CI).</title>
        <authorList>
            <person name="Pati A."/>
            <person name="Gronow S."/>
            <person name="Lapidus A."/>
            <person name="Copeland A."/>
            <person name="Glavina Del Rio T."/>
            <person name="Nolan M."/>
            <person name="Lucas S."/>
            <person name="Tice H."/>
            <person name="Cheng J.F."/>
            <person name="Han C."/>
            <person name="Chertkov O."/>
            <person name="Bruce D."/>
            <person name="Tapia R."/>
            <person name="Goodwin L."/>
            <person name="Pitluck S."/>
            <person name="Liolios K."/>
            <person name="Ivanova N."/>
            <person name="Mavromatis K."/>
            <person name="Chen A."/>
            <person name="Palaniappan K."/>
            <person name="Land M."/>
            <person name="Hauser L."/>
            <person name="Chang Y.J."/>
            <person name="Jeffries C.D."/>
            <person name="Detter J.C."/>
            <person name="Rohde M."/>
            <person name="Goker M."/>
            <person name="Bristow J."/>
            <person name="Eisen J.A."/>
            <person name="Markowitz V."/>
            <person name="Hugenholtz P."/>
            <person name="Klenk H.P."/>
            <person name="Kyrpides N.C."/>
        </authorList>
    </citation>
    <scope>NUCLEOTIDE SEQUENCE [LARGE SCALE GENOMIC DNA]</scope>
    <source>
        <strain evidence="2">ATCC 33309 / DSM 7299 / CCUG 15893 / LMG 7604 / NCTC 12251 / CI</strain>
    </source>
</reference>
<dbReference type="OrthoDB" id="5339198at2"/>
<sequence length="279" mass="32349">MYIKSIYKQVNENKSAKEYRKDLKEISSLNFRRNSKLNVMAVYGALKALENIKYKDNLSIYLASEYGCIEDLLKVLNQINSKESFVMPFDFLNVNTNNTGFLISQALQTIGNNINVSSEDLSFEKAFELAYFDFHFKKVDEILVGGVDESLDNVSNHNSFINNLDNLDSKDGSSWLYINNDKTNSLTEIKHFEFFTNLEELNKYLKTIDYKIVGLNQFAKKYVSELQIDKNLIYKSKNNFCGTYSVPDIIDLLKEKEESSVYISLDSKKRAYLFFFKCD</sequence>
<dbReference type="eggNOG" id="COG0304">
    <property type="taxonomic scope" value="Bacteria"/>
</dbReference>
<evidence type="ECO:0008006" key="3">
    <source>
        <dbReference type="Google" id="ProtNLM"/>
    </source>
</evidence>
<dbReference type="EMBL" id="CP001999">
    <property type="protein sequence ID" value="ADG93964.1"/>
    <property type="molecule type" value="Genomic_DNA"/>
</dbReference>
<protein>
    <recommendedName>
        <fullName evidence="3">Beta-ketoacyl synthase N-terminal domain-containing protein</fullName>
    </recommendedName>
</protein>
<dbReference type="RefSeq" id="WP_013136109.1">
    <property type="nucleotide sequence ID" value="NC_014166.1"/>
</dbReference>
<dbReference type="GO" id="GO:0016746">
    <property type="term" value="F:acyltransferase activity"/>
    <property type="evidence" value="ECO:0007669"/>
    <property type="project" value="InterPro"/>
</dbReference>
<name>D5V102_ARCNC</name>
<evidence type="ECO:0000313" key="1">
    <source>
        <dbReference type="EMBL" id="ADG93964.1"/>
    </source>
</evidence>
<proteinExistence type="predicted"/>
<dbReference type="HOGENOM" id="CLU_996199_0_0_7"/>